<dbReference type="GO" id="GO:0005524">
    <property type="term" value="F:ATP binding"/>
    <property type="evidence" value="ECO:0007669"/>
    <property type="project" value="UniProtKB-KW"/>
</dbReference>
<evidence type="ECO:0000256" key="5">
    <source>
        <dbReference type="ARBA" id="ARBA00022755"/>
    </source>
</evidence>
<name>A0AA96GGA1_9BACT</name>
<dbReference type="InterPro" id="IPR033934">
    <property type="entry name" value="SAICAR_synt_PurC"/>
</dbReference>
<dbReference type="NCBIfam" id="TIGR00081">
    <property type="entry name" value="purC"/>
    <property type="match status" value="1"/>
</dbReference>
<dbReference type="EMBL" id="CP116967">
    <property type="protein sequence ID" value="WNM57176.1"/>
    <property type="molecule type" value="Genomic_DNA"/>
</dbReference>
<dbReference type="PANTHER" id="PTHR43599:SF3">
    <property type="entry name" value="SI:DKEY-6E2.2"/>
    <property type="match status" value="1"/>
</dbReference>
<evidence type="ECO:0000313" key="11">
    <source>
        <dbReference type="Proteomes" id="UP001302719"/>
    </source>
</evidence>
<evidence type="ECO:0000313" key="10">
    <source>
        <dbReference type="EMBL" id="WNM57176.1"/>
    </source>
</evidence>
<dbReference type="InterPro" id="IPR050089">
    <property type="entry name" value="SAICAR_synthetase"/>
</dbReference>
<reference evidence="10 11" key="1">
    <citation type="submission" date="2023-01" db="EMBL/GenBank/DDBJ databases">
        <title>Cultivation and genomic characterization of new, ubiquitous marine nitrite-oxidizing bacteria from the Nitrospirales.</title>
        <authorList>
            <person name="Mueller A.J."/>
            <person name="Daebeler A."/>
            <person name="Herbold C.W."/>
            <person name="Kirkegaard R.H."/>
            <person name="Daims H."/>
        </authorList>
    </citation>
    <scope>NUCLEOTIDE SEQUENCE [LARGE SCALE GENOMIC DNA]</scope>
    <source>
        <strain evidence="10 11">VA</strain>
    </source>
</reference>
<dbReference type="PROSITE" id="PS01058">
    <property type="entry name" value="SAICAR_SYNTHETASE_2"/>
    <property type="match status" value="1"/>
</dbReference>
<dbReference type="PANTHER" id="PTHR43599">
    <property type="entry name" value="MULTIFUNCTIONAL PROTEIN ADE2"/>
    <property type="match status" value="1"/>
</dbReference>
<accession>A0AA96GGA1</accession>
<gene>
    <name evidence="8" type="primary">purC</name>
    <name evidence="10" type="ORF">PP769_14490</name>
</gene>
<evidence type="ECO:0000256" key="7">
    <source>
        <dbReference type="ARBA" id="ARBA00048475"/>
    </source>
</evidence>
<dbReference type="Gene3D" id="3.30.470.20">
    <property type="entry name" value="ATP-grasp fold, B domain"/>
    <property type="match status" value="1"/>
</dbReference>
<dbReference type="RefSeq" id="WP_312641360.1">
    <property type="nucleotide sequence ID" value="NZ_CP116967.1"/>
</dbReference>
<keyword evidence="11" id="KW-1185">Reference proteome</keyword>
<dbReference type="AlphaFoldDB" id="A0AA96GGA1"/>
<evidence type="ECO:0000256" key="2">
    <source>
        <dbReference type="ARBA" id="ARBA00010190"/>
    </source>
</evidence>
<evidence type="ECO:0000259" key="9">
    <source>
        <dbReference type="Pfam" id="PF01259"/>
    </source>
</evidence>
<dbReference type="GO" id="GO:0004639">
    <property type="term" value="F:phosphoribosylaminoimidazolesuccinocarboxamide synthase activity"/>
    <property type="evidence" value="ECO:0007669"/>
    <property type="project" value="UniProtKB-UniRule"/>
</dbReference>
<evidence type="ECO:0000256" key="1">
    <source>
        <dbReference type="ARBA" id="ARBA00004672"/>
    </source>
</evidence>
<comment type="pathway">
    <text evidence="1 8">Purine metabolism; IMP biosynthesis via de novo pathway; 5-amino-1-(5-phospho-D-ribosyl)imidazole-4-carboxamide from 5-amino-1-(5-phospho-D-ribosyl)imidazole-4-carboxylate: step 1/2.</text>
</comment>
<dbReference type="InterPro" id="IPR018236">
    <property type="entry name" value="SAICAR_synthetase_CS"/>
</dbReference>
<keyword evidence="6 8" id="KW-0067">ATP-binding</keyword>
<comment type="similarity">
    <text evidence="2 8">Belongs to the SAICAR synthetase family.</text>
</comment>
<dbReference type="HAMAP" id="MF_00137">
    <property type="entry name" value="SAICAR_synth"/>
    <property type="match status" value="1"/>
</dbReference>
<dbReference type="GO" id="GO:0006189">
    <property type="term" value="P:'de novo' IMP biosynthetic process"/>
    <property type="evidence" value="ECO:0007669"/>
    <property type="project" value="UniProtKB-UniRule"/>
</dbReference>
<evidence type="ECO:0000256" key="3">
    <source>
        <dbReference type="ARBA" id="ARBA00022598"/>
    </source>
</evidence>
<keyword evidence="3 8" id="KW-0436">Ligase</keyword>
<dbReference type="Proteomes" id="UP001302719">
    <property type="component" value="Chromosome"/>
</dbReference>
<evidence type="ECO:0000256" key="8">
    <source>
        <dbReference type="HAMAP-Rule" id="MF_00137"/>
    </source>
</evidence>
<dbReference type="Gene3D" id="3.30.200.20">
    <property type="entry name" value="Phosphorylase Kinase, domain 1"/>
    <property type="match status" value="1"/>
</dbReference>
<comment type="catalytic activity">
    <reaction evidence="7 8">
        <text>5-amino-1-(5-phospho-D-ribosyl)imidazole-4-carboxylate + L-aspartate + ATP = (2S)-2-[5-amino-1-(5-phospho-beta-D-ribosyl)imidazole-4-carboxamido]succinate + ADP + phosphate + 2 H(+)</text>
        <dbReference type="Rhea" id="RHEA:22628"/>
        <dbReference type="ChEBI" id="CHEBI:15378"/>
        <dbReference type="ChEBI" id="CHEBI:29991"/>
        <dbReference type="ChEBI" id="CHEBI:30616"/>
        <dbReference type="ChEBI" id="CHEBI:43474"/>
        <dbReference type="ChEBI" id="CHEBI:58443"/>
        <dbReference type="ChEBI" id="CHEBI:77657"/>
        <dbReference type="ChEBI" id="CHEBI:456216"/>
        <dbReference type="EC" id="6.3.2.6"/>
    </reaction>
</comment>
<dbReference type="PROSITE" id="PS01057">
    <property type="entry name" value="SAICAR_SYNTHETASE_1"/>
    <property type="match status" value="1"/>
</dbReference>
<keyword evidence="4 8" id="KW-0547">Nucleotide-binding</keyword>
<dbReference type="GO" id="GO:0009236">
    <property type="term" value="P:cobalamin biosynthetic process"/>
    <property type="evidence" value="ECO:0007669"/>
    <property type="project" value="InterPro"/>
</dbReference>
<dbReference type="Pfam" id="PF01259">
    <property type="entry name" value="SAICAR_synt"/>
    <property type="match status" value="1"/>
</dbReference>
<dbReference type="SUPFAM" id="SSF56104">
    <property type="entry name" value="SAICAR synthase-like"/>
    <property type="match status" value="1"/>
</dbReference>
<dbReference type="InterPro" id="IPR001636">
    <property type="entry name" value="SAICAR_synth"/>
</dbReference>
<dbReference type="CDD" id="cd01415">
    <property type="entry name" value="SAICAR_synt_PurC"/>
    <property type="match status" value="1"/>
</dbReference>
<dbReference type="FunFam" id="3.30.470.20:FF:000006">
    <property type="entry name" value="Phosphoribosylaminoimidazole-succinocarboxamide synthase"/>
    <property type="match status" value="1"/>
</dbReference>
<evidence type="ECO:0000256" key="4">
    <source>
        <dbReference type="ARBA" id="ARBA00022741"/>
    </source>
</evidence>
<dbReference type="EC" id="6.3.2.6" evidence="8"/>
<dbReference type="InterPro" id="IPR028923">
    <property type="entry name" value="SAICAR_synt/ADE2_N"/>
</dbReference>
<evidence type="ECO:0000256" key="6">
    <source>
        <dbReference type="ARBA" id="ARBA00022840"/>
    </source>
</evidence>
<protein>
    <recommendedName>
        <fullName evidence="8">Phosphoribosylaminoimidazole-succinocarboxamide synthase</fullName>
        <ecNumber evidence="8">6.3.2.6</ecNumber>
    </recommendedName>
    <alternativeName>
        <fullName evidence="8">SAICAR synthetase</fullName>
    </alternativeName>
</protein>
<sequence length="234" mass="26999">MTKGNMLYEGKAKKIFLTEKDDELIQYFKDDATAFNAEKRGTILEKGVVNNAISAKLFQHLADAGIPSHFIQQINDREMLTRRVKIIPVEVVVRNRATGSIVKRLGLEEGMIIDPPLIEFFYKDDSLGDPLISEDHIRLLKLATPGQIEELRHQALKINEVLKPFFQKKGMFLVDFKLEFGLWNGQIILADEISPDTCRFWDIQTGERMDKDRFRKDLGRIEETYQEVLKRVCG</sequence>
<organism evidence="10 11">
    <name type="scientific">Candidatus Nitrospira allomarina</name>
    <dbReference type="NCBI Taxonomy" id="3020900"/>
    <lineage>
        <taxon>Bacteria</taxon>
        <taxon>Pseudomonadati</taxon>
        <taxon>Nitrospirota</taxon>
        <taxon>Nitrospiria</taxon>
        <taxon>Nitrospirales</taxon>
        <taxon>Nitrospiraceae</taxon>
        <taxon>Nitrospira</taxon>
    </lineage>
</organism>
<dbReference type="KEGG" id="nall:PP769_14490"/>
<proteinExistence type="inferred from homology"/>
<keyword evidence="5 8" id="KW-0658">Purine biosynthesis</keyword>
<feature type="domain" description="SAICAR synthetase/ADE2 N-terminal" evidence="9">
    <location>
        <begin position="7"/>
        <end position="231"/>
    </location>
</feature>